<sequence length="472" mass="54238">MEYFKFLLFILAGLLFELTLLNAQNASKKPNILLFVGDDMTWSDCSPYGNEDVHTPNIEKLADQGTSFDNMFTGTAMCAPTRQQLYSGMYPVRSGAYPNHSIVYVGAKSFATYFGEMGYRNALIGKKHYGPESSFPLTYFGGVHHDNGKGQDIDLSKVEDFIVDDHEKPYFMVISQNQPHMPWTRGNHEQYDAEKLTVPEYLIDCDFTRSEMVKYYAEITYMDSLLGVCMDYVDRSGEADNTIVIFTSEQGSQFPFAKWTCYDTGLKTSFIMRWPQKIEAGNRIDDLLHYVDVLPTLIELAGSDPRNIHTGIPDVCGNTDFDGQSFASLFEGGDHPREYVYGAQTTRGIYHGPEAYAIRSIRNKKYKLIWNLHHETGLTNLVTEKKKNNILDIWLREASDSSDSARVKMYTNRPEFELYDIRKDPYELNNLAGGEEYEHVKKRMFNELRKWMARQVDLGHETEMRALDRQDK</sequence>
<organism evidence="2 3">
    <name type="scientific">Marinilabilia rubra</name>
    <dbReference type="NCBI Taxonomy" id="2162893"/>
    <lineage>
        <taxon>Bacteria</taxon>
        <taxon>Pseudomonadati</taxon>
        <taxon>Bacteroidota</taxon>
        <taxon>Bacteroidia</taxon>
        <taxon>Marinilabiliales</taxon>
        <taxon>Marinilabiliaceae</taxon>
        <taxon>Marinilabilia</taxon>
    </lineage>
</organism>
<dbReference type="PANTHER" id="PTHR43751">
    <property type="entry name" value="SULFATASE"/>
    <property type="match status" value="1"/>
</dbReference>
<feature type="domain" description="Sulfatase N-terminal" evidence="1">
    <location>
        <begin position="30"/>
        <end position="302"/>
    </location>
</feature>
<reference evidence="2 3" key="1">
    <citation type="submission" date="2018-05" db="EMBL/GenBank/DDBJ databases">
        <title>Marinilabilia rubrum sp. nov., isolated from saltern sediment.</title>
        <authorList>
            <person name="Zhang R."/>
        </authorList>
    </citation>
    <scope>NUCLEOTIDE SEQUENCE [LARGE SCALE GENOMIC DNA]</scope>
    <source>
        <strain evidence="2 3">WTE16</strain>
    </source>
</reference>
<dbReference type="Pfam" id="PF00884">
    <property type="entry name" value="Sulfatase"/>
    <property type="match status" value="1"/>
</dbReference>
<dbReference type="PANTHER" id="PTHR43751:SF1">
    <property type="entry name" value="SULFATASE ATSG-RELATED"/>
    <property type="match status" value="1"/>
</dbReference>
<dbReference type="EMBL" id="QEWP01000001">
    <property type="protein sequence ID" value="PWE01365.1"/>
    <property type="molecule type" value="Genomic_DNA"/>
</dbReference>
<evidence type="ECO:0000313" key="2">
    <source>
        <dbReference type="EMBL" id="PWE01365.1"/>
    </source>
</evidence>
<dbReference type="RefSeq" id="WP_109262815.1">
    <property type="nucleotide sequence ID" value="NZ_QEWP01000001.1"/>
</dbReference>
<protein>
    <submittedName>
        <fullName evidence="2">Sulfatase atsG</fullName>
    </submittedName>
</protein>
<evidence type="ECO:0000259" key="1">
    <source>
        <dbReference type="Pfam" id="PF00884"/>
    </source>
</evidence>
<dbReference type="AlphaFoldDB" id="A0A2U2BE62"/>
<dbReference type="InterPro" id="IPR052701">
    <property type="entry name" value="GAG_Ulvan_Degrading_Sulfatases"/>
</dbReference>
<dbReference type="Gene3D" id="3.40.720.10">
    <property type="entry name" value="Alkaline Phosphatase, subunit A"/>
    <property type="match status" value="1"/>
</dbReference>
<keyword evidence="3" id="KW-1185">Reference proteome</keyword>
<proteinExistence type="predicted"/>
<gene>
    <name evidence="2" type="ORF">DDZ16_02450</name>
</gene>
<accession>A0A2U2BE62</accession>
<dbReference type="InterPro" id="IPR017850">
    <property type="entry name" value="Alkaline_phosphatase_core_sf"/>
</dbReference>
<dbReference type="CDD" id="cd16027">
    <property type="entry name" value="SGSH"/>
    <property type="match status" value="1"/>
</dbReference>
<dbReference type="InterPro" id="IPR000917">
    <property type="entry name" value="Sulfatase_N"/>
</dbReference>
<comment type="caution">
    <text evidence="2">The sequence shown here is derived from an EMBL/GenBank/DDBJ whole genome shotgun (WGS) entry which is preliminary data.</text>
</comment>
<name>A0A2U2BE62_9BACT</name>
<dbReference type="SUPFAM" id="SSF53649">
    <property type="entry name" value="Alkaline phosphatase-like"/>
    <property type="match status" value="1"/>
</dbReference>
<evidence type="ECO:0000313" key="3">
    <source>
        <dbReference type="Proteomes" id="UP000244956"/>
    </source>
</evidence>
<dbReference type="Proteomes" id="UP000244956">
    <property type="component" value="Unassembled WGS sequence"/>
</dbReference>
<dbReference type="OrthoDB" id="9765065at2"/>